<dbReference type="RefSeq" id="WP_095074905.1">
    <property type="nucleotide sequence ID" value="NZ_LT899436.1"/>
</dbReference>
<evidence type="ECO:0000313" key="2">
    <source>
        <dbReference type="Proteomes" id="UP000215214"/>
    </source>
</evidence>
<protein>
    <submittedName>
        <fullName evidence="1">Uncharacterized protein</fullName>
    </submittedName>
</protein>
<dbReference type="EMBL" id="LT899436">
    <property type="protein sequence ID" value="SNR17717.1"/>
    <property type="molecule type" value="Genomic_DNA"/>
</dbReference>
<sequence>MVKLNEYLGSIASSIAEARLVSDLKSLEVAEQFAKHDLLKHFSIPRFKAENIELTIPVAIAETGQDDTTTTYVASVTNKTSLRNVTIEVLQDRLPYKKNVIGDIKGDIVSKDETAAFPQEIKPTEDIVAFDDVQPPREESLAPPIKDDVPDYKIAELENFINQEIVKLDTNLKLGLSIEKELSAYAERAVRAFTKVYPIPPYVRVDLIGAQNAVSQKIKSYVKSAPVTDDSAAKAGPRVIVEGHKLRELPPENIVQIKMTLKEESLEWYASENEEGNVSNKLLPE</sequence>
<gene>
    <name evidence="1" type="ORF">TJEJU_4095</name>
</gene>
<dbReference type="Proteomes" id="UP000215214">
    <property type="component" value="Chromosome TJEJU"/>
</dbReference>
<dbReference type="OrthoDB" id="7067605at2"/>
<dbReference type="KEGG" id="tje:TJEJU_4095"/>
<accession>A0A238UET7</accession>
<keyword evidence="2" id="KW-1185">Reference proteome</keyword>
<evidence type="ECO:0000313" key="1">
    <source>
        <dbReference type="EMBL" id="SNR17717.1"/>
    </source>
</evidence>
<proteinExistence type="predicted"/>
<dbReference type="AlphaFoldDB" id="A0A238UET7"/>
<reference evidence="1 2" key="1">
    <citation type="submission" date="2017-07" db="EMBL/GenBank/DDBJ databases">
        <authorList>
            <person name="Sun Z.S."/>
            <person name="Albrecht U."/>
            <person name="Echele G."/>
            <person name="Lee C.C."/>
        </authorList>
    </citation>
    <scope>NUCLEOTIDE SEQUENCE [LARGE SCALE GENOMIC DNA]</scope>
    <source>
        <strain evidence="2">type strain: KCTC 22618</strain>
    </source>
</reference>
<name>A0A238UET7_9FLAO</name>
<organism evidence="1 2">
    <name type="scientific">Tenacibaculum jejuense</name>
    <dbReference type="NCBI Taxonomy" id="584609"/>
    <lineage>
        <taxon>Bacteria</taxon>
        <taxon>Pseudomonadati</taxon>
        <taxon>Bacteroidota</taxon>
        <taxon>Flavobacteriia</taxon>
        <taxon>Flavobacteriales</taxon>
        <taxon>Flavobacteriaceae</taxon>
        <taxon>Tenacibaculum</taxon>
    </lineage>
</organism>